<protein>
    <submittedName>
        <fullName evidence="2">Diaminopimelate decarboxylase</fullName>
        <ecNumber evidence="2">4.1.1.20</ecNumber>
    </submittedName>
</protein>
<dbReference type="AlphaFoldDB" id="A0A6J4PLZ1"/>
<accession>A0A6J4PLZ1</accession>
<sequence>GRLLLLRRGRSPVRGRRPLRDRRERGNSDLRLQLRRSGESLQGDRRGFLGPRPHGLLRGQGEQQPLRSARARLLRGGGGHRLGRRAV</sequence>
<feature type="compositionally biased region" description="Basic residues" evidence="1">
    <location>
        <begin position="1"/>
        <end position="20"/>
    </location>
</feature>
<keyword evidence="2" id="KW-0456">Lyase</keyword>
<organism evidence="2">
    <name type="scientific">uncultured Rubrobacteraceae bacterium</name>
    <dbReference type="NCBI Taxonomy" id="349277"/>
    <lineage>
        <taxon>Bacteria</taxon>
        <taxon>Bacillati</taxon>
        <taxon>Actinomycetota</taxon>
        <taxon>Rubrobacteria</taxon>
        <taxon>Rubrobacterales</taxon>
        <taxon>Rubrobacteraceae</taxon>
        <taxon>environmental samples</taxon>
    </lineage>
</organism>
<name>A0A6J4PLZ1_9ACTN</name>
<dbReference type="GO" id="GO:0008836">
    <property type="term" value="F:diaminopimelate decarboxylase activity"/>
    <property type="evidence" value="ECO:0007669"/>
    <property type="project" value="UniProtKB-EC"/>
</dbReference>
<evidence type="ECO:0000256" key="1">
    <source>
        <dbReference type="SAM" id="MobiDB-lite"/>
    </source>
</evidence>
<feature type="region of interest" description="Disordered" evidence="1">
    <location>
        <begin position="1"/>
        <end position="67"/>
    </location>
</feature>
<feature type="non-terminal residue" evidence="2">
    <location>
        <position position="87"/>
    </location>
</feature>
<dbReference type="EC" id="4.1.1.20" evidence="2"/>
<evidence type="ECO:0000313" key="2">
    <source>
        <dbReference type="EMBL" id="CAA9417804.1"/>
    </source>
</evidence>
<feature type="compositionally biased region" description="Basic and acidic residues" evidence="1">
    <location>
        <begin position="36"/>
        <end position="47"/>
    </location>
</feature>
<dbReference type="EMBL" id="CADCVB010000059">
    <property type="protein sequence ID" value="CAA9417804.1"/>
    <property type="molecule type" value="Genomic_DNA"/>
</dbReference>
<proteinExistence type="predicted"/>
<reference evidence="2" key="1">
    <citation type="submission" date="2020-02" db="EMBL/GenBank/DDBJ databases">
        <authorList>
            <person name="Meier V. D."/>
        </authorList>
    </citation>
    <scope>NUCLEOTIDE SEQUENCE</scope>
    <source>
        <strain evidence="2">AVDCRST_MAG78</strain>
    </source>
</reference>
<gene>
    <name evidence="2" type="ORF">AVDCRST_MAG78-813</name>
</gene>
<feature type="non-terminal residue" evidence="2">
    <location>
        <position position="1"/>
    </location>
</feature>